<keyword evidence="2" id="KW-0805">Transcription regulation</keyword>
<dbReference type="InterPro" id="IPR036388">
    <property type="entry name" value="WH-like_DNA-bd_sf"/>
</dbReference>
<dbReference type="EMBL" id="STFG01000001">
    <property type="protein sequence ID" value="THU05054.1"/>
    <property type="molecule type" value="Genomic_DNA"/>
</dbReference>
<evidence type="ECO:0000313" key="7">
    <source>
        <dbReference type="EMBL" id="THU05054.1"/>
    </source>
</evidence>
<feature type="region of interest" description="Disordered" evidence="5">
    <location>
        <begin position="22"/>
        <end position="42"/>
    </location>
</feature>
<evidence type="ECO:0000259" key="6">
    <source>
        <dbReference type="PROSITE" id="PS50931"/>
    </source>
</evidence>
<dbReference type="Proteomes" id="UP000308917">
    <property type="component" value="Unassembled WGS sequence"/>
</dbReference>
<keyword evidence="8" id="KW-1185">Reference proteome</keyword>
<dbReference type="AlphaFoldDB" id="A0A4S8FED0"/>
<dbReference type="InterPro" id="IPR036390">
    <property type="entry name" value="WH_DNA-bd_sf"/>
</dbReference>
<dbReference type="Gene3D" id="1.10.10.10">
    <property type="entry name" value="Winged helix-like DNA-binding domain superfamily/Winged helix DNA-binding domain"/>
    <property type="match status" value="1"/>
</dbReference>
<keyword evidence="3" id="KW-0238">DNA-binding</keyword>
<dbReference type="Gene3D" id="3.40.190.10">
    <property type="entry name" value="Periplasmic binding protein-like II"/>
    <property type="match status" value="2"/>
</dbReference>
<dbReference type="GO" id="GO:0003677">
    <property type="term" value="F:DNA binding"/>
    <property type="evidence" value="ECO:0007669"/>
    <property type="project" value="UniProtKB-KW"/>
</dbReference>
<evidence type="ECO:0000256" key="5">
    <source>
        <dbReference type="SAM" id="MobiDB-lite"/>
    </source>
</evidence>
<evidence type="ECO:0000313" key="8">
    <source>
        <dbReference type="Proteomes" id="UP000308917"/>
    </source>
</evidence>
<dbReference type="GO" id="GO:0032993">
    <property type="term" value="C:protein-DNA complex"/>
    <property type="evidence" value="ECO:0007669"/>
    <property type="project" value="TreeGrafter"/>
</dbReference>
<dbReference type="InterPro" id="IPR005119">
    <property type="entry name" value="LysR_subst-bd"/>
</dbReference>
<proteinExistence type="inferred from homology"/>
<reference evidence="7 8" key="1">
    <citation type="journal article" date="2015" name="Antonie Van Leeuwenhoek">
        <title>Lampropedia puyangensis sp. nov., isolated from symptomatic bark of Populus ? euramericana canker and emended description of Lampropedia hyalina (Ehrenberg 1832) Lee et al. 2004.</title>
        <authorList>
            <person name="Li Y."/>
            <person name="Wang T."/>
            <person name="Piao C.G."/>
            <person name="Wang L.F."/>
            <person name="Tian G.Z."/>
            <person name="Zhu T.H."/>
            <person name="Guo M.W."/>
        </authorList>
    </citation>
    <scope>NUCLEOTIDE SEQUENCE [LARGE SCALE GENOMIC DNA]</scope>
    <source>
        <strain evidence="7 8">2-bin</strain>
    </source>
</reference>
<dbReference type="SUPFAM" id="SSF46785">
    <property type="entry name" value="Winged helix' DNA-binding domain"/>
    <property type="match status" value="1"/>
</dbReference>
<accession>A0A4S8FED0</accession>
<protein>
    <submittedName>
        <fullName evidence="7">LysR family transcriptional regulator</fullName>
    </submittedName>
</protein>
<keyword evidence="4" id="KW-0804">Transcription</keyword>
<organism evidence="7 8">
    <name type="scientific">Lampropedia puyangensis</name>
    <dbReference type="NCBI Taxonomy" id="1330072"/>
    <lineage>
        <taxon>Bacteria</taxon>
        <taxon>Pseudomonadati</taxon>
        <taxon>Pseudomonadota</taxon>
        <taxon>Betaproteobacteria</taxon>
        <taxon>Burkholderiales</taxon>
        <taxon>Comamonadaceae</taxon>
        <taxon>Lampropedia</taxon>
    </lineage>
</organism>
<dbReference type="SUPFAM" id="SSF53850">
    <property type="entry name" value="Periplasmic binding protein-like II"/>
    <property type="match status" value="1"/>
</dbReference>
<evidence type="ECO:0000256" key="1">
    <source>
        <dbReference type="ARBA" id="ARBA00009437"/>
    </source>
</evidence>
<dbReference type="InterPro" id="IPR000847">
    <property type="entry name" value="LysR_HTH_N"/>
</dbReference>
<comment type="similarity">
    <text evidence="1">Belongs to the LysR transcriptional regulatory family.</text>
</comment>
<comment type="caution">
    <text evidence="7">The sequence shown here is derived from an EMBL/GenBank/DDBJ whole genome shotgun (WGS) entry which is preliminary data.</text>
</comment>
<name>A0A4S8FED0_9BURK</name>
<feature type="domain" description="HTH lysR-type" evidence="6">
    <location>
        <begin position="160"/>
        <end position="217"/>
    </location>
</feature>
<evidence type="ECO:0000256" key="3">
    <source>
        <dbReference type="ARBA" id="ARBA00023125"/>
    </source>
</evidence>
<gene>
    <name evidence="7" type="ORF">E9531_00400</name>
</gene>
<evidence type="ECO:0000256" key="4">
    <source>
        <dbReference type="ARBA" id="ARBA00023163"/>
    </source>
</evidence>
<dbReference type="Pfam" id="PF00126">
    <property type="entry name" value="HTH_1"/>
    <property type="match status" value="1"/>
</dbReference>
<dbReference type="GO" id="GO:0003700">
    <property type="term" value="F:DNA-binding transcription factor activity"/>
    <property type="evidence" value="ECO:0007669"/>
    <property type="project" value="InterPro"/>
</dbReference>
<dbReference type="PROSITE" id="PS50931">
    <property type="entry name" value="HTH_LYSR"/>
    <property type="match status" value="1"/>
</dbReference>
<sequence>MLAPNAWIVPLQFGAPHCRRLHQQKNPPSHGRPVWGNRRRHAQERPALRRRLPKRCTIPCARNGNALVMPWFVFLFIQIMDCHCALPHHSKPVCLPRRGVLVGSFLAQDRAILSASTNIYNGAILSLKQSFCLHCNACWCLQNSASFAPACVDKNAKTPMDTSFINSFVMIAECGSLAEASRRSGLTAPALAQRIRALELEFGVTLFVRSGRTVALTESGRRLLEQAYRFQGAVRDLYAATAADGIGKTLRLGTIFTGLSGLVPRMLTELRARHPELETNVVLGISQNLYHQVLRDELDVALIVKPPFALPKSVEWRQLRLEPLVVLAPTPWAHESPMHLLRTKPLVRYERQNWGGAYANAFLQSEGIEPDARYELDSLEGIALLVSEGLGVSLVPNWARVGGMPQGVEVLPIACHGFERPVGLQFRQGYAGGHRLADYLLERESSRLGAMPNR</sequence>
<evidence type="ECO:0000256" key="2">
    <source>
        <dbReference type="ARBA" id="ARBA00023015"/>
    </source>
</evidence>
<dbReference type="PANTHER" id="PTHR30346">
    <property type="entry name" value="TRANSCRIPTIONAL DUAL REGULATOR HCAR-RELATED"/>
    <property type="match status" value="1"/>
</dbReference>
<dbReference type="Pfam" id="PF03466">
    <property type="entry name" value="LysR_substrate"/>
    <property type="match status" value="1"/>
</dbReference>
<dbReference type="PANTHER" id="PTHR30346:SF28">
    <property type="entry name" value="HTH-TYPE TRANSCRIPTIONAL REGULATOR CYNR"/>
    <property type="match status" value="1"/>
</dbReference>